<dbReference type="Gene3D" id="3.80.10.10">
    <property type="entry name" value="Ribonuclease Inhibitor"/>
    <property type="match status" value="1"/>
</dbReference>
<dbReference type="OMA" id="GHLLWPH"/>
<name>A0A0E0MHN0_ORYPU</name>
<keyword evidence="5" id="KW-0611">Plant defense</keyword>
<dbReference type="Proteomes" id="UP000026962">
    <property type="component" value="Chromosome 11"/>
</dbReference>
<dbReference type="Pfam" id="PF23559">
    <property type="entry name" value="WHD_DRP"/>
    <property type="match status" value="1"/>
</dbReference>
<dbReference type="Gene3D" id="3.40.50.300">
    <property type="entry name" value="P-loop containing nucleotide triphosphate hydrolases"/>
    <property type="match status" value="1"/>
</dbReference>
<organism evidence="12">
    <name type="scientific">Oryza punctata</name>
    <name type="common">Red rice</name>
    <dbReference type="NCBI Taxonomy" id="4537"/>
    <lineage>
        <taxon>Eukaryota</taxon>
        <taxon>Viridiplantae</taxon>
        <taxon>Streptophyta</taxon>
        <taxon>Embryophyta</taxon>
        <taxon>Tracheophyta</taxon>
        <taxon>Spermatophyta</taxon>
        <taxon>Magnoliopsida</taxon>
        <taxon>Liliopsida</taxon>
        <taxon>Poales</taxon>
        <taxon>Poaceae</taxon>
        <taxon>BOP clade</taxon>
        <taxon>Oryzoideae</taxon>
        <taxon>Oryzeae</taxon>
        <taxon>Oryzinae</taxon>
        <taxon>Oryza</taxon>
    </lineage>
</organism>
<evidence type="ECO:0000259" key="8">
    <source>
        <dbReference type="Pfam" id="PF00931"/>
    </source>
</evidence>
<evidence type="ECO:0000259" key="10">
    <source>
        <dbReference type="Pfam" id="PF23559"/>
    </source>
</evidence>
<dbReference type="SUPFAM" id="SSF52047">
    <property type="entry name" value="RNI-like"/>
    <property type="match status" value="1"/>
</dbReference>
<dbReference type="eggNOG" id="KOG4658">
    <property type="taxonomic scope" value="Eukaryota"/>
</dbReference>
<dbReference type="PANTHER" id="PTHR23155">
    <property type="entry name" value="DISEASE RESISTANCE PROTEIN RP"/>
    <property type="match status" value="1"/>
</dbReference>
<dbReference type="PANTHER" id="PTHR23155:SF1062">
    <property type="entry name" value="OS11G0579400 PROTEIN"/>
    <property type="match status" value="1"/>
</dbReference>
<feature type="domain" description="NB-ARC" evidence="8">
    <location>
        <begin position="396"/>
        <end position="506"/>
    </location>
</feature>
<evidence type="ECO:0000256" key="4">
    <source>
        <dbReference type="ARBA" id="ARBA00022741"/>
    </source>
</evidence>
<dbReference type="Pfam" id="PF18052">
    <property type="entry name" value="Rx_N"/>
    <property type="match status" value="1"/>
</dbReference>
<feature type="compositionally biased region" description="Polar residues" evidence="7">
    <location>
        <begin position="385"/>
        <end position="394"/>
    </location>
</feature>
<dbReference type="EnsemblPlants" id="OPUNC11G17740.1">
    <property type="protein sequence ID" value="OPUNC11G17740.1"/>
    <property type="gene ID" value="OPUNC11G17740"/>
</dbReference>
<feature type="domain" description="Disease resistance N-terminal" evidence="9">
    <location>
        <begin position="11"/>
        <end position="87"/>
    </location>
</feature>
<evidence type="ECO:0000259" key="9">
    <source>
        <dbReference type="Pfam" id="PF18052"/>
    </source>
</evidence>
<evidence type="ECO:0000256" key="5">
    <source>
        <dbReference type="ARBA" id="ARBA00022821"/>
    </source>
</evidence>
<dbReference type="Gramene" id="OPUNC11G17740.1">
    <property type="protein sequence ID" value="OPUNC11G17740.1"/>
    <property type="gene ID" value="OPUNC11G17740"/>
</dbReference>
<dbReference type="GO" id="GO:0098542">
    <property type="term" value="P:defense response to other organism"/>
    <property type="evidence" value="ECO:0007669"/>
    <property type="project" value="TreeGrafter"/>
</dbReference>
<dbReference type="AlphaFoldDB" id="A0A0E0MHN0"/>
<feature type="domain" description="Disease resistance protein winged helix" evidence="10">
    <location>
        <begin position="634"/>
        <end position="706"/>
    </location>
</feature>
<evidence type="ECO:0000313" key="12">
    <source>
        <dbReference type="EnsemblPlants" id="OPUNC11G17740.1"/>
    </source>
</evidence>
<feature type="compositionally biased region" description="Polar residues" evidence="7">
    <location>
        <begin position="1182"/>
        <end position="1209"/>
    </location>
</feature>
<dbReference type="InterPro" id="IPR036388">
    <property type="entry name" value="WH-like_DNA-bd_sf"/>
</dbReference>
<evidence type="ECO:0000256" key="1">
    <source>
        <dbReference type="ARBA" id="ARBA00008894"/>
    </source>
</evidence>
<dbReference type="InterPro" id="IPR038005">
    <property type="entry name" value="RX-like_CC"/>
</dbReference>
<keyword evidence="3" id="KW-0677">Repeat</keyword>
<dbReference type="Gene3D" id="1.10.10.10">
    <property type="entry name" value="Winged helix-like DNA-binding domain superfamily/Winged helix DNA-binding domain"/>
    <property type="match status" value="1"/>
</dbReference>
<evidence type="ECO:0000256" key="2">
    <source>
        <dbReference type="ARBA" id="ARBA00022614"/>
    </source>
</evidence>
<dbReference type="InterPro" id="IPR041118">
    <property type="entry name" value="Rx_N"/>
</dbReference>
<comment type="similarity">
    <text evidence="1">Belongs to the disease resistance NB-LRR family.</text>
</comment>
<feature type="domain" description="Disease resistance R13L4/SHOC-2-like LRR" evidence="11">
    <location>
        <begin position="804"/>
        <end position="982"/>
    </location>
</feature>
<feature type="region of interest" description="Disordered" evidence="7">
    <location>
        <begin position="987"/>
        <end position="1010"/>
    </location>
</feature>
<dbReference type="SUPFAM" id="SSF52540">
    <property type="entry name" value="P-loop containing nucleoside triphosphate hydrolases"/>
    <property type="match status" value="1"/>
</dbReference>
<accession>A0A0E0MHN0</accession>
<keyword evidence="13" id="KW-1185">Reference proteome</keyword>
<protein>
    <recommendedName>
        <fullName evidence="14">Rx N-terminal domain-containing protein</fullName>
    </recommendedName>
</protein>
<dbReference type="HOGENOM" id="CLU_000837_7_1_1"/>
<dbReference type="Pfam" id="PF23598">
    <property type="entry name" value="LRR_14"/>
    <property type="match status" value="2"/>
</dbReference>
<dbReference type="Gene3D" id="1.20.5.4130">
    <property type="match status" value="1"/>
</dbReference>
<feature type="domain" description="Disease resistance R13L4/SHOC-2-like LRR" evidence="11">
    <location>
        <begin position="1030"/>
        <end position="1177"/>
    </location>
</feature>
<evidence type="ECO:0000259" key="11">
    <source>
        <dbReference type="Pfam" id="PF23598"/>
    </source>
</evidence>
<dbReference type="InterPro" id="IPR058922">
    <property type="entry name" value="WHD_DRP"/>
</dbReference>
<keyword evidence="4" id="KW-0547">Nucleotide-binding</keyword>
<dbReference type="InterPro" id="IPR032675">
    <property type="entry name" value="LRR_dom_sf"/>
</dbReference>
<evidence type="ECO:0000256" key="6">
    <source>
        <dbReference type="ARBA" id="ARBA00023054"/>
    </source>
</evidence>
<dbReference type="InterPro" id="IPR055414">
    <property type="entry name" value="LRR_R13L4/SHOC2-like"/>
</dbReference>
<proteinExistence type="inferred from homology"/>
<evidence type="ECO:0000256" key="3">
    <source>
        <dbReference type="ARBA" id="ARBA00022737"/>
    </source>
</evidence>
<dbReference type="InterPro" id="IPR027417">
    <property type="entry name" value="P-loop_NTPase"/>
</dbReference>
<dbReference type="GO" id="GO:0043531">
    <property type="term" value="F:ADP binding"/>
    <property type="evidence" value="ECO:0007669"/>
    <property type="project" value="InterPro"/>
</dbReference>
<evidence type="ECO:0000256" key="7">
    <source>
        <dbReference type="SAM" id="MobiDB-lite"/>
    </source>
</evidence>
<sequence>MEMMGGSAQSAVDSLLGRLSSVLVEEAQLLRGVHDDVQFIKREMESMNGFLLDASESGRPSSNQVRAWTRQVHELAFDSQCCLDRYVQTFGAGGGASAGLLATFRQVPKLVRTVSDRHRIATQIRELKARALEVGDRCARYGVATAARGAGGGDAVAAPAVTSGDVARQEADDARRRRALAGAADLFNTDVRAEELLGWLRGKPVRRNRRRHLRNQFVTVHHLMKALLTGGDDGSLDDLKMEFLKLVMELLHHDNPGNVAEAYGYLNEIMKEVAMEEVKVLTSNIIDWFLPTEDKPSSQQAGNKKTSAAAAADLLEMVKEATEPMEIARAEARYVGAQLLWLIQVFFHKFIDEITHEGHGPKVLAIVTPPPPSSDDDHHAAEAHLSSSEDPLTHSTELARKVYEDPIAADHFKIRVWVDARSNPKAEQRLRVILQEVLRQEQLHSFADEVATGSKWDDNSKVKEELQKHLNGKLFLIVLADPEDEESWWDITSALPNHGDSAVVVTPYIHHTAQFHAWHTASWFFLLTGNSSRYEVHFCTNLVALRKVAAQLSSAEHLQDTIYGILKKCHWDSFATMMFLNALYANPRRSKGELEKLLLSLRHSSRVGNARSMIIFSLEDLPSQYQRCLLCLYVFPQDAKLKRTSLLRRWAAESFVTGRDGQMSAADEAERCFDALIARGLLLPAEVGPAGKVKTCTVHPLVFTLITKMASDVNDIDGGGSSDQPPDLAHRLSTPRTGVRLLLQQEKQATTTAQGSISTCWGVLHRHRATAASKAKVGLFEKQQQQQLDVVTFLNLLPASSSDQLGLIKVLDLEGCRGLKKQRLKKICDKIFQLRYLSLRDTDATELPKEIDKLRYLEMLDIRKTKITSFPAKTIALPKLIHLLAGQYTPRTEEHGDKSFSTVHLPRGIRSMTSMQVLSHVEVSQLSDEEELSNIGRKLQQLRKLGVVIRDDDAEAHLLKVVLRVVGKLHECLCSLSIHVEPASVPNKKHHATADQGDGDSRSSSKEGGVVVAAEDPGRAADLNTDEVRQAPPTSLASLRIKGKIRGLPAWIKRLPRLLKVTLWCTYLKESDVRLLGELVNLRCVRLWANSYKQKNLTLMGKEFRRLEVLVVEGSDITSIYFDHDAAPKLEKIAWTSTGADQVALFGIDNLLNLTEVELNGECEPSKMERMKQDMKAIPNSPKLTGTALDSATVAPSSSACGSNISPPK</sequence>
<dbReference type="InterPro" id="IPR044974">
    <property type="entry name" value="Disease_R_plants"/>
</dbReference>
<feature type="region of interest" description="Disordered" evidence="7">
    <location>
        <begin position="1177"/>
        <end position="1209"/>
    </location>
</feature>
<dbReference type="CDD" id="cd14798">
    <property type="entry name" value="RX-CC_like"/>
    <property type="match status" value="1"/>
</dbReference>
<dbReference type="Pfam" id="PF00931">
    <property type="entry name" value="NB-ARC"/>
    <property type="match status" value="1"/>
</dbReference>
<evidence type="ECO:0000313" key="13">
    <source>
        <dbReference type="Proteomes" id="UP000026962"/>
    </source>
</evidence>
<dbReference type="InterPro" id="IPR002182">
    <property type="entry name" value="NB-ARC"/>
</dbReference>
<keyword evidence="2" id="KW-0433">Leucine-rich repeat</keyword>
<evidence type="ECO:0008006" key="14">
    <source>
        <dbReference type="Google" id="ProtNLM"/>
    </source>
</evidence>
<reference evidence="12" key="2">
    <citation type="submission" date="2018-05" db="EMBL/GenBank/DDBJ databases">
        <title>OpunRS2 (Oryza punctata Reference Sequence Version 2).</title>
        <authorList>
            <person name="Zhang J."/>
            <person name="Kudrna D."/>
            <person name="Lee S."/>
            <person name="Talag J."/>
            <person name="Welchert J."/>
            <person name="Wing R.A."/>
        </authorList>
    </citation>
    <scope>NUCLEOTIDE SEQUENCE [LARGE SCALE GENOMIC DNA]</scope>
</reference>
<dbReference type="STRING" id="4537.A0A0E0MHN0"/>
<keyword evidence="6" id="KW-0175">Coiled coil</keyword>
<reference evidence="12" key="1">
    <citation type="submission" date="2015-04" db="UniProtKB">
        <authorList>
            <consortium name="EnsemblPlants"/>
        </authorList>
    </citation>
    <scope>IDENTIFICATION</scope>
</reference>
<feature type="region of interest" description="Disordered" evidence="7">
    <location>
        <begin position="368"/>
        <end position="394"/>
    </location>
</feature>